<dbReference type="GO" id="GO:0008270">
    <property type="term" value="F:zinc ion binding"/>
    <property type="evidence" value="ECO:0007669"/>
    <property type="project" value="UniProtKB-KW"/>
</dbReference>
<dbReference type="AlphaFoldDB" id="A0A7U2MGG7"/>
<keyword evidence="5" id="KW-1185">Reference proteome</keyword>
<dbReference type="VEuPathDB" id="FungiDB:AFLA_000255"/>
<evidence type="ECO:0000256" key="2">
    <source>
        <dbReference type="SAM" id="MobiDB-lite"/>
    </source>
</evidence>
<evidence type="ECO:0000256" key="1">
    <source>
        <dbReference type="PROSITE-ProRule" id="PRU00042"/>
    </source>
</evidence>
<dbReference type="PROSITE" id="PS50157">
    <property type="entry name" value="ZINC_FINGER_C2H2_2"/>
    <property type="match status" value="1"/>
</dbReference>
<dbReference type="SMART" id="SM00355">
    <property type="entry name" value="ZnF_C2H2"/>
    <property type="match status" value="2"/>
</dbReference>
<dbReference type="EMBL" id="CP044622">
    <property type="protein sequence ID" value="QRD83282.1"/>
    <property type="molecule type" value="Genomic_DNA"/>
</dbReference>
<dbReference type="InterPro" id="IPR013087">
    <property type="entry name" value="Znf_C2H2_type"/>
</dbReference>
<dbReference type="SUPFAM" id="SSF57667">
    <property type="entry name" value="beta-beta-alpha zinc fingers"/>
    <property type="match status" value="1"/>
</dbReference>
<feature type="compositionally biased region" description="Polar residues" evidence="2">
    <location>
        <begin position="40"/>
        <end position="50"/>
    </location>
</feature>
<dbReference type="Pfam" id="PF00096">
    <property type="entry name" value="zf-C2H2"/>
    <property type="match status" value="1"/>
</dbReference>
<feature type="domain" description="C2H2-type" evidence="3">
    <location>
        <begin position="172"/>
        <end position="197"/>
    </location>
</feature>
<dbReference type="PROSITE" id="PS00028">
    <property type="entry name" value="ZINC_FINGER_C2H2_1"/>
    <property type="match status" value="1"/>
</dbReference>
<feature type="region of interest" description="Disordered" evidence="2">
    <location>
        <begin position="32"/>
        <end position="54"/>
    </location>
</feature>
<reference evidence="5" key="1">
    <citation type="journal article" date="2021" name="G3 (Bethesda)">
        <title>Chromosome assembled and annotated genome sequence of Aspergillus flavus NRRL 3357.</title>
        <authorList>
            <person name="Skerker J.M."/>
            <person name="Pianalto K.M."/>
            <person name="Mondo S.J."/>
            <person name="Yang K."/>
            <person name="Arkin A.P."/>
            <person name="Keller N.P."/>
            <person name="Grigoriev I.V."/>
            <person name="Louise Glass N.L."/>
        </authorList>
    </citation>
    <scope>NUCLEOTIDE SEQUENCE [LARGE SCALE GENOMIC DNA]</scope>
    <source>
        <strain evidence="5">ATCC 200026 / FGSC A1120 / IAM 13836 / NRRL 3357 / JCM 12722 / SRRC 167</strain>
    </source>
</reference>
<keyword evidence="1" id="KW-0862">Zinc</keyword>
<feature type="compositionally biased region" description="Low complexity" evidence="2">
    <location>
        <begin position="120"/>
        <end position="135"/>
    </location>
</feature>
<evidence type="ECO:0000259" key="3">
    <source>
        <dbReference type="PROSITE" id="PS50157"/>
    </source>
</evidence>
<keyword evidence="1" id="KW-0479">Metal-binding</keyword>
<dbReference type="VEuPathDB" id="FungiDB:F9C07_2133281"/>
<sequence>MAWFPAATDWNDFYLPPGIQQELEDLETIFRNVPQPPNQNHPLSSNSQSDAPMVDATTLDPHSLIAPPTNHNTGYDNQLVMNLDSPFFSNTYQPQGMTPVFPTEQPLEESVKPKPSLKAQNPRSQRKSPQSQSNSTPPLRCGWKDCKYEGTFGRKAELMRHIDVLHVSPRSYDCPVRGCRKVCNRQDNLLEHIRRAH</sequence>
<keyword evidence="1" id="KW-0863">Zinc-finger</keyword>
<feature type="region of interest" description="Disordered" evidence="2">
    <location>
        <begin position="94"/>
        <end position="140"/>
    </location>
</feature>
<name>A0A7U2MGG7_ASPFN</name>
<proteinExistence type="predicted"/>
<dbReference type="Gene3D" id="3.30.160.60">
    <property type="entry name" value="Classic Zinc Finger"/>
    <property type="match status" value="2"/>
</dbReference>
<organism evidence="4 5">
    <name type="scientific">Aspergillus flavus (strain ATCC 200026 / FGSC A1120 / IAM 13836 / NRRL 3357 / JCM 12722 / SRRC 167)</name>
    <dbReference type="NCBI Taxonomy" id="332952"/>
    <lineage>
        <taxon>Eukaryota</taxon>
        <taxon>Fungi</taxon>
        <taxon>Dikarya</taxon>
        <taxon>Ascomycota</taxon>
        <taxon>Pezizomycotina</taxon>
        <taxon>Eurotiomycetes</taxon>
        <taxon>Eurotiomycetidae</taxon>
        <taxon>Eurotiales</taxon>
        <taxon>Aspergillaceae</taxon>
        <taxon>Aspergillus</taxon>
        <taxon>Aspergillus subgen. Circumdati</taxon>
    </lineage>
</organism>
<protein>
    <recommendedName>
        <fullName evidence="3">C2H2-type domain-containing protein</fullName>
    </recommendedName>
</protein>
<dbReference type="InterPro" id="IPR036236">
    <property type="entry name" value="Znf_C2H2_sf"/>
</dbReference>
<evidence type="ECO:0000313" key="4">
    <source>
        <dbReference type="EMBL" id="QRD83282.1"/>
    </source>
</evidence>
<dbReference type="Proteomes" id="UP000596276">
    <property type="component" value="Chromosome 2"/>
</dbReference>
<gene>
    <name evidence="4" type="ORF">F9C07_2133281</name>
</gene>
<accession>A0A7U2MGG7</accession>
<evidence type="ECO:0000313" key="5">
    <source>
        <dbReference type="Proteomes" id="UP000596276"/>
    </source>
</evidence>